<dbReference type="Gene3D" id="3.40.190.10">
    <property type="entry name" value="Periplasmic binding protein-like II"/>
    <property type="match status" value="2"/>
</dbReference>
<evidence type="ECO:0000256" key="4">
    <source>
        <dbReference type="RuleBase" id="RU003744"/>
    </source>
</evidence>
<proteinExistence type="inferred from homology"/>
<dbReference type="STRING" id="1036779.SAMN04515666_11128"/>
<keyword evidence="2" id="KW-0813">Transport</keyword>
<evidence type="ECO:0000256" key="3">
    <source>
        <dbReference type="ARBA" id="ARBA00022729"/>
    </source>
</evidence>
<reference evidence="7" key="1">
    <citation type="submission" date="2016-10" db="EMBL/GenBank/DDBJ databases">
        <authorList>
            <person name="Varghese N."/>
            <person name="Submissions S."/>
        </authorList>
    </citation>
    <scope>NUCLEOTIDE SEQUENCE [LARGE SCALE GENOMIC DNA]</scope>
    <source>
        <strain evidence="7">LMG 26383,CCUG 61248,R- 45681</strain>
    </source>
</reference>
<protein>
    <submittedName>
        <fullName evidence="6">General L-amino acid transport system substrate-binding protein</fullName>
    </submittedName>
</protein>
<accession>A0A1H7Y490</accession>
<dbReference type="CDD" id="cd13692">
    <property type="entry name" value="PBP2_BztA"/>
    <property type="match status" value="1"/>
</dbReference>
<gene>
    <name evidence="6" type="ORF">SAMN04515666_11128</name>
</gene>
<keyword evidence="3" id="KW-0732">Signal</keyword>
<evidence type="ECO:0000259" key="5">
    <source>
        <dbReference type="SMART" id="SM00062"/>
    </source>
</evidence>
<dbReference type="InterPro" id="IPR001638">
    <property type="entry name" value="Solute-binding_3/MltF_N"/>
</dbReference>
<dbReference type="PANTHER" id="PTHR30085">
    <property type="entry name" value="AMINO ACID ABC TRANSPORTER PERMEASE"/>
    <property type="match status" value="1"/>
</dbReference>
<dbReference type="Pfam" id="PF00497">
    <property type="entry name" value="SBP_bac_3"/>
    <property type="match status" value="1"/>
</dbReference>
<dbReference type="InterPro" id="IPR051455">
    <property type="entry name" value="Bact_solute-bind_prot3"/>
</dbReference>
<dbReference type="EMBL" id="FOAN01000011">
    <property type="protein sequence ID" value="SEM41026.1"/>
    <property type="molecule type" value="Genomic_DNA"/>
</dbReference>
<dbReference type="Proteomes" id="UP000199664">
    <property type="component" value="Unassembled WGS sequence"/>
</dbReference>
<sequence>MTDPAASADLQKERTDMSKVSWSNASWLARSGLCLAALVGFALPAVAGTLDTVKQRGTLQCGVSEGVVGFSEKDAQGSWRGFDVDFCRAVAAVVLGDAGKVAFTPLSASQRFDALKAGTVDLLARNSTWTLGREAELGLAFAGITYHDGQGFLAKRALKVDSALSLDKAKICVEAGTTTQLNLADFFKANSMTYEEKVHPSAAEAFAAFEGGQCDVLTRDQSALHGERLRLAKPAEAIVLPDVISKEPLGPVVRSDDFPWFTVVKWVNFALVNAEELGVSAANLDDALKSQKPDVRRFTGAEGGFGKALGVEADWAVRAVKAGGNYAEIYERNLGTGSKLGIPRGLNQLWNMGGVLYAPPLR</sequence>
<dbReference type="PROSITE" id="PS01039">
    <property type="entry name" value="SBP_BACTERIAL_3"/>
    <property type="match status" value="1"/>
</dbReference>
<evidence type="ECO:0000256" key="2">
    <source>
        <dbReference type="ARBA" id="ARBA00022448"/>
    </source>
</evidence>
<evidence type="ECO:0000313" key="6">
    <source>
        <dbReference type="EMBL" id="SEM41026.1"/>
    </source>
</evidence>
<comment type="similarity">
    <text evidence="1 4">Belongs to the bacterial solute-binding protein 3 family.</text>
</comment>
<dbReference type="SMART" id="SM00062">
    <property type="entry name" value="PBPb"/>
    <property type="match status" value="1"/>
</dbReference>
<evidence type="ECO:0000256" key="1">
    <source>
        <dbReference type="ARBA" id="ARBA00010333"/>
    </source>
</evidence>
<dbReference type="InterPro" id="IPR018313">
    <property type="entry name" value="SBP_3_CS"/>
</dbReference>
<feature type="domain" description="Solute-binding protein family 3/N-terminal" evidence="5">
    <location>
        <begin position="58"/>
        <end position="287"/>
    </location>
</feature>
<dbReference type="SUPFAM" id="SSF53850">
    <property type="entry name" value="Periplasmic binding protein-like II"/>
    <property type="match status" value="1"/>
</dbReference>
<dbReference type="AlphaFoldDB" id="A0A1H7Y490"/>
<keyword evidence="7" id="KW-1185">Reference proteome</keyword>
<dbReference type="GO" id="GO:0006865">
    <property type="term" value="P:amino acid transport"/>
    <property type="evidence" value="ECO:0007669"/>
    <property type="project" value="TreeGrafter"/>
</dbReference>
<evidence type="ECO:0000313" key="7">
    <source>
        <dbReference type="Proteomes" id="UP000199664"/>
    </source>
</evidence>
<organism evidence="6 7">
    <name type="scientific">Bosea lupini</name>
    <dbReference type="NCBI Taxonomy" id="1036779"/>
    <lineage>
        <taxon>Bacteria</taxon>
        <taxon>Pseudomonadati</taxon>
        <taxon>Pseudomonadota</taxon>
        <taxon>Alphaproteobacteria</taxon>
        <taxon>Hyphomicrobiales</taxon>
        <taxon>Boseaceae</taxon>
        <taxon>Bosea</taxon>
    </lineage>
</organism>
<name>A0A1H7Y490_9HYPH</name>
<dbReference type="PANTHER" id="PTHR30085:SF7">
    <property type="entry name" value="AMINO-ACID ABC TRANSPORTER-BINDING PROTEIN YHDW-RELATED"/>
    <property type="match status" value="1"/>
</dbReference>